<keyword evidence="2" id="KW-1185">Reference proteome</keyword>
<dbReference type="EMBL" id="JASBWT010000007">
    <property type="protein sequence ID" value="KAJ9103275.1"/>
    <property type="molecule type" value="Genomic_DNA"/>
</dbReference>
<proteinExistence type="predicted"/>
<organism evidence="1 2">
    <name type="scientific">Naganishia friedmannii</name>
    <dbReference type="NCBI Taxonomy" id="89922"/>
    <lineage>
        <taxon>Eukaryota</taxon>
        <taxon>Fungi</taxon>
        <taxon>Dikarya</taxon>
        <taxon>Basidiomycota</taxon>
        <taxon>Agaricomycotina</taxon>
        <taxon>Tremellomycetes</taxon>
        <taxon>Filobasidiales</taxon>
        <taxon>Filobasidiaceae</taxon>
        <taxon>Naganishia</taxon>
    </lineage>
</organism>
<gene>
    <name evidence="1" type="ORF">QFC21_002698</name>
</gene>
<protein>
    <submittedName>
        <fullName evidence="1">Uncharacterized protein</fullName>
    </submittedName>
</protein>
<dbReference type="Proteomes" id="UP001227268">
    <property type="component" value="Unassembled WGS sequence"/>
</dbReference>
<sequence>MSFQLYLLPLPRRLVLVADTTALVFRRAGDPDARAEIELVPVEDVDLAPMVRVNRGRSVLGVLGLLSIPVGSTNEIFLLISTAAISLPPLLPGTSLTPSKLLNVEFHCLSSQLWDDPSIVPALPAADTGVFDDMDLDRDQSAYLASQAPLGHPCDGMKRILEAGTFYYATHGTWDISRALSSWDWRGLRDGQQADPAAVLDSYDERFVWNSNILSPLLHFRSHLSPAWRTHLDNLHMLVPVIQGFTNSIPIPQPRAAQPLHLALISRLGWKRAGARFKTRGVDDQGNVANFVEPQAASQPAFDKHFLDLISHYGSVHAINLLGGAENEQFLSEAYNKHLVNLVHSLNDAQDDEDGKGQPEVTLTAYDFHAMVRAGGHDLVKRDFEGRLRPVKEARERFGWTVVDRKRGELVETQKGVFRTNVSSGKETNYVEDVISSFTTVTFINQLSTLESPISLPMLLAAHRELWADNGDALSRIYAGTGALNTSVTRSGGKRGWGALLSDASKSLGRAYQATFADQDKQMSIDLFLGIMAGQKPVQVYDPISDAIQDQLKSRLPEYSSSKKVRIFCGTWNLNGKPLSGNFGLWLFPDAFQELVPLNAQQILQTDPAARRRCDELLSKAFAQQSGHGQYVLLRSEQLVGTAIFAFVRSELLRNITRVEGASRKNYRIDLTNEEVRERIEENDLQPLWEADQLRNVMVYKDAFEGYQEGKISFADLGSDIYDTSEKQRIPAWTDRVLYKGENLHQTSYDIAQVRASDHRPVSATFTTEVHIIDHDKEEKIRSVLKKQVLTREHGNDRGTRPPPVPPASRKPKIVTPLEKSFRDLQVGATEQRSEDLDLAERNGAVEKDSVSKASAKRE</sequence>
<evidence type="ECO:0000313" key="1">
    <source>
        <dbReference type="EMBL" id="KAJ9103275.1"/>
    </source>
</evidence>
<evidence type="ECO:0000313" key="2">
    <source>
        <dbReference type="Proteomes" id="UP001227268"/>
    </source>
</evidence>
<name>A0ACC2VWN1_9TREE</name>
<comment type="caution">
    <text evidence="1">The sequence shown here is derived from an EMBL/GenBank/DDBJ whole genome shotgun (WGS) entry which is preliminary data.</text>
</comment>
<reference evidence="1" key="1">
    <citation type="submission" date="2023-04" db="EMBL/GenBank/DDBJ databases">
        <title>Draft Genome sequencing of Naganishia species isolated from polar environments using Oxford Nanopore Technology.</title>
        <authorList>
            <person name="Leo P."/>
            <person name="Venkateswaran K."/>
        </authorList>
    </citation>
    <scope>NUCLEOTIDE SEQUENCE</scope>
    <source>
        <strain evidence="1">MNA-CCFEE 5423</strain>
    </source>
</reference>
<accession>A0ACC2VWN1</accession>